<keyword evidence="3" id="KW-0238">DNA-binding</keyword>
<evidence type="ECO:0000256" key="5">
    <source>
        <dbReference type="ARBA" id="ARBA00023242"/>
    </source>
</evidence>
<evidence type="ECO:0000256" key="6">
    <source>
        <dbReference type="SAM" id="MobiDB-lite"/>
    </source>
</evidence>
<sequence length="325" mass="37668">SQRYKKKFKTAPQEMNPNSQYLVFIRKSESLFEAYPLENWYKINPFTKLDINSIEESERDQLRKGQIFDSSSKKFTEKYKVEEKEVHKNDIEFGNEDKELSDSEIQEKQILNKRKKDTVFQRKRHGQGDAHAGESDVDDHQGDEVDYMSDSSCDEDVLSDGEKEKLYEAVDVDQEADLLEENPEKLSDQSDDEEEKKDDKVEETQIIEDDDDDDDDDDNDNSDYTESEDDAPKMLSKSDYNNNLVSAALKRPLSDSSSAQNDSKRAKFSNPKLNEILQELRKHLTRKPIYVKDLFKILMKKSLLENNDESKKLFLSLPGPTEGSC</sequence>
<keyword evidence="5" id="KW-0539">Nucleus</keyword>
<organism evidence="7">
    <name type="scientific">Schmidtea mediterranea</name>
    <name type="common">Freshwater planarian flatworm</name>
    <dbReference type="NCBI Taxonomy" id="79327"/>
    <lineage>
        <taxon>Eukaryota</taxon>
        <taxon>Metazoa</taxon>
        <taxon>Spiralia</taxon>
        <taxon>Lophotrochozoa</taxon>
        <taxon>Platyhelminthes</taxon>
        <taxon>Rhabditophora</taxon>
        <taxon>Seriata</taxon>
        <taxon>Tricladida</taxon>
        <taxon>Continenticola</taxon>
        <taxon>Geoplanoidea</taxon>
        <taxon>Dugesiidae</taxon>
        <taxon>Schmidtea</taxon>
    </lineage>
</organism>
<protein>
    <submittedName>
        <fullName evidence="7">General transcription factor IIF 1</fullName>
    </submittedName>
</protein>
<feature type="compositionally biased region" description="Acidic residues" evidence="6">
    <location>
        <begin position="205"/>
        <end position="229"/>
    </location>
</feature>
<feature type="compositionally biased region" description="Acidic residues" evidence="6">
    <location>
        <begin position="170"/>
        <end position="181"/>
    </location>
</feature>
<accession>A0A0F7GWW6</accession>
<dbReference type="GO" id="GO:0005634">
    <property type="term" value="C:nucleus"/>
    <property type="evidence" value="ECO:0007669"/>
    <property type="project" value="UniProtKB-SubCell"/>
</dbReference>
<dbReference type="InterPro" id="IPR011039">
    <property type="entry name" value="TFIIF_interaction"/>
</dbReference>
<proteinExistence type="evidence at transcript level"/>
<dbReference type="EMBL" id="KM981927">
    <property type="protein sequence ID" value="AKG62105.1"/>
    <property type="molecule type" value="mRNA"/>
</dbReference>
<evidence type="ECO:0000256" key="3">
    <source>
        <dbReference type="ARBA" id="ARBA00023125"/>
    </source>
</evidence>
<dbReference type="GO" id="GO:0006367">
    <property type="term" value="P:transcription initiation at RNA polymerase II promoter"/>
    <property type="evidence" value="ECO:0007669"/>
    <property type="project" value="InterPro"/>
</dbReference>
<keyword evidence="4" id="KW-0804">Transcription</keyword>
<feature type="compositionally biased region" description="Basic and acidic residues" evidence="6">
    <location>
        <begin position="126"/>
        <end position="143"/>
    </location>
</feature>
<evidence type="ECO:0000256" key="4">
    <source>
        <dbReference type="ARBA" id="ARBA00023163"/>
    </source>
</evidence>
<feature type="region of interest" description="Disordered" evidence="6">
    <location>
        <begin position="93"/>
        <end position="270"/>
    </location>
</feature>
<feature type="compositionally biased region" description="Basic residues" evidence="6">
    <location>
        <begin position="111"/>
        <end position="125"/>
    </location>
</feature>
<dbReference type="AlphaFoldDB" id="A0A0F7GWW6"/>
<evidence type="ECO:0000256" key="2">
    <source>
        <dbReference type="ARBA" id="ARBA00023015"/>
    </source>
</evidence>
<name>A0A0F7GWW6_SCHMD</name>
<evidence type="ECO:0000256" key="1">
    <source>
        <dbReference type="ARBA" id="ARBA00004123"/>
    </source>
</evidence>
<keyword evidence="2" id="KW-0805">Transcription regulation</keyword>
<comment type="subcellular location">
    <subcellularLocation>
        <location evidence="1">Nucleus</location>
    </subcellularLocation>
</comment>
<dbReference type="GO" id="GO:0003677">
    <property type="term" value="F:DNA binding"/>
    <property type="evidence" value="ECO:0007669"/>
    <property type="project" value="UniProtKB-KW"/>
</dbReference>
<feature type="compositionally biased region" description="Acidic residues" evidence="6">
    <location>
        <begin position="144"/>
        <end position="159"/>
    </location>
</feature>
<dbReference type="SUPFAM" id="SSF50916">
    <property type="entry name" value="Rap30/74 interaction domains"/>
    <property type="match status" value="1"/>
</dbReference>
<reference evidence="7" key="1">
    <citation type="journal article" date="2015" name="BMC Genomics">
        <title>Digital gene expression approach over multiple RNA-Seq data sets to detect neoblast transcriptional changes in Schmidtea mediterranea.</title>
        <authorList>
            <person name="Rodriguez-Esteban G."/>
            <person name="Gonzalez-Sastre A."/>
            <person name="Rojo-Laguna J.I."/>
            <person name="Salo E."/>
            <person name="Abril J.F."/>
        </authorList>
    </citation>
    <scope>NUCLEOTIDE SEQUENCE</scope>
    <source>
        <strain evidence="7">BCN10</strain>
    </source>
</reference>
<feature type="non-terminal residue" evidence="7">
    <location>
        <position position="1"/>
    </location>
</feature>
<feature type="compositionally biased region" description="Basic and acidic residues" evidence="6">
    <location>
        <begin position="93"/>
        <end position="107"/>
    </location>
</feature>
<evidence type="ECO:0000313" key="7">
    <source>
        <dbReference type="EMBL" id="AKG62105.1"/>
    </source>
</evidence>